<dbReference type="OrthoDB" id="422362at2759"/>
<gene>
    <name evidence="1" type="ORF">SmJEL517_g02957</name>
</gene>
<dbReference type="Proteomes" id="UP000319731">
    <property type="component" value="Unassembled WGS sequence"/>
</dbReference>
<evidence type="ECO:0000313" key="1">
    <source>
        <dbReference type="EMBL" id="TPX34386.1"/>
    </source>
</evidence>
<dbReference type="RefSeq" id="XP_031025150.1">
    <property type="nucleotide sequence ID" value="XM_031168885.1"/>
</dbReference>
<proteinExistence type="predicted"/>
<organism evidence="1 2">
    <name type="scientific">Synchytrium microbalum</name>
    <dbReference type="NCBI Taxonomy" id="1806994"/>
    <lineage>
        <taxon>Eukaryota</taxon>
        <taxon>Fungi</taxon>
        <taxon>Fungi incertae sedis</taxon>
        <taxon>Chytridiomycota</taxon>
        <taxon>Chytridiomycota incertae sedis</taxon>
        <taxon>Chytridiomycetes</taxon>
        <taxon>Synchytriales</taxon>
        <taxon>Synchytriaceae</taxon>
        <taxon>Synchytrium</taxon>
    </lineage>
</organism>
<reference evidence="1 2" key="1">
    <citation type="journal article" date="2019" name="Sci. Rep.">
        <title>Comparative genomics of chytrid fungi reveal insights into the obligate biotrophic and pathogenic lifestyle of Synchytrium endobioticum.</title>
        <authorList>
            <person name="van de Vossenberg B.T.L.H."/>
            <person name="Warris S."/>
            <person name="Nguyen H.D.T."/>
            <person name="van Gent-Pelzer M.P.E."/>
            <person name="Joly D.L."/>
            <person name="van de Geest H.C."/>
            <person name="Bonants P.J.M."/>
            <person name="Smith D.S."/>
            <person name="Levesque C.A."/>
            <person name="van der Lee T.A.J."/>
        </authorList>
    </citation>
    <scope>NUCLEOTIDE SEQUENCE [LARGE SCALE GENOMIC DNA]</scope>
    <source>
        <strain evidence="1 2">JEL517</strain>
    </source>
</reference>
<accession>A0A507C8R9</accession>
<name>A0A507C8R9_9FUNG</name>
<dbReference type="GeneID" id="42004182"/>
<dbReference type="AlphaFoldDB" id="A0A507C8R9"/>
<comment type="caution">
    <text evidence="1">The sequence shown here is derived from an EMBL/GenBank/DDBJ whole genome shotgun (WGS) entry which is preliminary data.</text>
</comment>
<protein>
    <submittedName>
        <fullName evidence="1">Uncharacterized protein</fullName>
    </submittedName>
</protein>
<evidence type="ECO:0000313" key="2">
    <source>
        <dbReference type="Proteomes" id="UP000319731"/>
    </source>
</evidence>
<sequence length="75" mass="8543">MAIGQQESTQPSIYSNVSRVEKVEYGHALVAARDLEPGTIVEKFEGPDVVYEDLSDYDKTYVLNYQPKGSTDWKW</sequence>
<dbReference type="EMBL" id="QEAO01000014">
    <property type="protein sequence ID" value="TPX34386.1"/>
    <property type="molecule type" value="Genomic_DNA"/>
</dbReference>
<keyword evidence="2" id="KW-1185">Reference proteome</keyword>